<evidence type="ECO:0000313" key="3">
    <source>
        <dbReference type="EMBL" id="KAK1124612.1"/>
    </source>
</evidence>
<dbReference type="PANTHER" id="PTHR34179">
    <property type="entry name" value="TUMOR PROTEIN P53-INDUCIBLE PROTEIN 13"/>
    <property type="match status" value="1"/>
</dbReference>
<evidence type="ECO:0000256" key="2">
    <source>
        <dbReference type="SAM" id="SignalP"/>
    </source>
</evidence>
<protein>
    <submittedName>
        <fullName evidence="3">Uncharacterized protein</fullName>
    </submittedName>
</protein>
<feature type="region of interest" description="Disordered" evidence="1">
    <location>
        <begin position="48"/>
        <end position="83"/>
    </location>
</feature>
<evidence type="ECO:0000313" key="4">
    <source>
        <dbReference type="Proteomes" id="UP001177670"/>
    </source>
</evidence>
<dbReference type="EMBL" id="JAHYIQ010000017">
    <property type="protein sequence ID" value="KAK1124612.1"/>
    <property type="molecule type" value="Genomic_DNA"/>
</dbReference>
<keyword evidence="4" id="KW-1185">Reference proteome</keyword>
<reference evidence="3" key="1">
    <citation type="submission" date="2021-10" db="EMBL/GenBank/DDBJ databases">
        <title>Melipona bicolor Genome sequencing and assembly.</title>
        <authorList>
            <person name="Araujo N.S."/>
            <person name="Arias M.C."/>
        </authorList>
    </citation>
    <scope>NUCLEOTIDE SEQUENCE</scope>
    <source>
        <strain evidence="3">USP_2M_L1-L4_2017</strain>
        <tissue evidence="3">Whole body</tissue>
    </source>
</reference>
<dbReference type="Proteomes" id="UP001177670">
    <property type="component" value="Unassembled WGS sequence"/>
</dbReference>
<dbReference type="InterPro" id="IPR021454">
    <property type="entry name" value="DUF3105"/>
</dbReference>
<comment type="caution">
    <text evidence="3">The sequence shown here is derived from an EMBL/GenBank/DDBJ whole genome shotgun (WGS) entry which is preliminary data.</text>
</comment>
<dbReference type="Pfam" id="PF11303">
    <property type="entry name" value="DUF3105"/>
    <property type="match status" value="1"/>
</dbReference>
<feature type="compositionally biased region" description="Basic and acidic residues" evidence="1">
    <location>
        <begin position="48"/>
        <end position="61"/>
    </location>
</feature>
<sequence>MKTTATLLLFACYSIVESIPNHRPLFDEADPRQNLDLGRLISLGKYASRDDRGESQRRNANGEDGPESWTGRWMPDRPNDPTPPPKIFSKIDQTTDFESFHSFHGGVPMGYSLKSCDDAKTNLTVDWDGNPISYTCYDEKKITPNRSMIALKYCERIPKHYVATHKCMYEKIEYDDDVPLFGPHRPLWPIYGEYKFLPKQRWLHSLEHGAIVALYHPCANPLEVRRLKNLLSSCLRRHVISPYNLLDERRPLVLVAWGCRLSMSYVNPELVIGFIREHALRGPEETARDGDFSQALLHPAEIVSDFNDTIVCPSMRTVLRD</sequence>
<dbReference type="PANTHER" id="PTHR34179:SF1">
    <property type="entry name" value="TUMOR PROTEIN P53-INDUCIBLE PROTEIN 13"/>
    <property type="match status" value="1"/>
</dbReference>
<feature type="chain" id="PRO_5041321860" evidence="2">
    <location>
        <begin position="19"/>
        <end position="321"/>
    </location>
</feature>
<accession>A0AA40FT74</accession>
<gene>
    <name evidence="3" type="ORF">K0M31_005986</name>
</gene>
<name>A0AA40FT74_9HYME</name>
<evidence type="ECO:0000256" key="1">
    <source>
        <dbReference type="SAM" id="MobiDB-lite"/>
    </source>
</evidence>
<organism evidence="3 4">
    <name type="scientific">Melipona bicolor</name>
    <dbReference type="NCBI Taxonomy" id="60889"/>
    <lineage>
        <taxon>Eukaryota</taxon>
        <taxon>Metazoa</taxon>
        <taxon>Ecdysozoa</taxon>
        <taxon>Arthropoda</taxon>
        <taxon>Hexapoda</taxon>
        <taxon>Insecta</taxon>
        <taxon>Pterygota</taxon>
        <taxon>Neoptera</taxon>
        <taxon>Endopterygota</taxon>
        <taxon>Hymenoptera</taxon>
        <taxon>Apocrita</taxon>
        <taxon>Aculeata</taxon>
        <taxon>Apoidea</taxon>
        <taxon>Anthophila</taxon>
        <taxon>Apidae</taxon>
        <taxon>Melipona</taxon>
    </lineage>
</organism>
<proteinExistence type="predicted"/>
<dbReference type="AlphaFoldDB" id="A0AA40FT74"/>
<feature type="signal peptide" evidence="2">
    <location>
        <begin position="1"/>
        <end position="18"/>
    </location>
</feature>
<keyword evidence="2" id="KW-0732">Signal</keyword>
<dbReference type="GO" id="GO:0005737">
    <property type="term" value="C:cytoplasm"/>
    <property type="evidence" value="ECO:0007669"/>
    <property type="project" value="TreeGrafter"/>
</dbReference>